<dbReference type="Proteomes" id="UP000269265">
    <property type="component" value="Unassembled WGS sequence"/>
</dbReference>
<gene>
    <name evidence="2" type="ORF">EIP75_13720</name>
</gene>
<evidence type="ECO:0000313" key="3">
    <source>
        <dbReference type="Proteomes" id="UP000269265"/>
    </source>
</evidence>
<name>A0A3R8S6Q3_9BURK</name>
<dbReference type="AlphaFoldDB" id="A0A3R8S6Q3"/>
<organism evidence="2 3">
    <name type="scientific">Aquabacterium soli</name>
    <dbReference type="NCBI Taxonomy" id="2493092"/>
    <lineage>
        <taxon>Bacteria</taxon>
        <taxon>Pseudomonadati</taxon>
        <taxon>Pseudomonadota</taxon>
        <taxon>Betaproteobacteria</taxon>
        <taxon>Burkholderiales</taxon>
        <taxon>Aquabacterium</taxon>
    </lineage>
</organism>
<feature type="domain" description="VapC45 PIN like" evidence="1">
    <location>
        <begin position="1"/>
        <end position="83"/>
    </location>
</feature>
<evidence type="ECO:0000313" key="2">
    <source>
        <dbReference type="EMBL" id="RRS03650.1"/>
    </source>
</evidence>
<dbReference type="RefSeq" id="WP_125243856.1">
    <property type="nucleotide sequence ID" value="NZ_RSED01000010.1"/>
</dbReference>
<dbReference type="OrthoDB" id="6956264at2"/>
<keyword evidence="3" id="KW-1185">Reference proteome</keyword>
<proteinExistence type="predicted"/>
<comment type="caution">
    <text evidence="2">The sequence shown here is derived from an EMBL/GenBank/DDBJ whole genome shotgun (WGS) entry which is preliminary data.</text>
</comment>
<dbReference type="Pfam" id="PF18478">
    <property type="entry name" value="PIN_10"/>
    <property type="match status" value="1"/>
</dbReference>
<accession>A0A3R8S6Q3</accession>
<sequence>MNFLFDNNLPPDLAHAVRELCASEPDVEQVCHLTDLFVPSTPDLDWIAGLGKGWYVVSIDKFAKSRGAEREALRRAGHTVYVLDPQWSSHPFWIKSSRLILWWPQVLEHARLIEGGIHRIPWKHTSGKKFLSL</sequence>
<protein>
    <recommendedName>
        <fullName evidence="1">VapC45 PIN like domain-containing protein</fullName>
    </recommendedName>
</protein>
<reference evidence="2 3" key="1">
    <citation type="submission" date="2018-12" db="EMBL/GenBank/DDBJ databases">
        <title>The whole draft genome of Aquabacterium sp. SJQ9.</title>
        <authorList>
            <person name="Sun L."/>
            <person name="Gao X."/>
            <person name="Chen W."/>
            <person name="Huang K."/>
        </authorList>
    </citation>
    <scope>NUCLEOTIDE SEQUENCE [LARGE SCALE GENOMIC DNA]</scope>
    <source>
        <strain evidence="2 3">SJQ9</strain>
    </source>
</reference>
<evidence type="ECO:0000259" key="1">
    <source>
        <dbReference type="Pfam" id="PF18478"/>
    </source>
</evidence>
<dbReference type="InterPro" id="IPR041375">
    <property type="entry name" value="VapC45_PIN-like"/>
</dbReference>
<dbReference type="EMBL" id="RSED01000010">
    <property type="protein sequence ID" value="RRS03650.1"/>
    <property type="molecule type" value="Genomic_DNA"/>
</dbReference>